<dbReference type="Proteomes" id="UP000694392">
    <property type="component" value="Unplaced"/>
</dbReference>
<dbReference type="GO" id="GO:0016020">
    <property type="term" value="C:membrane"/>
    <property type="evidence" value="ECO:0007669"/>
    <property type="project" value="UniProtKB-SubCell"/>
</dbReference>
<evidence type="ECO:0000256" key="4">
    <source>
        <dbReference type="ARBA" id="ARBA00023180"/>
    </source>
</evidence>
<evidence type="ECO:0000256" key="3">
    <source>
        <dbReference type="ARBA" id="ARBA00023136"/>
    </source>
</evidence>
<dbReference type="InterPro" id="IPR013098">
    <property type="entry name" value="Ig_I-set"/>
</dbReference>
<reference evidence="9" key="1">
    <citation type="submission" date="2025-08" db="UniProtKB">
        <authorList>
            <consortium name="Ensembl"/>
        </authorList>
    </citation>
    <scope>IDENTIFICATION</scope>
</reference>
<dbReference type="InterPro" id="IPR007110">
    <property type="entry name" value="Ig-like_dom"/>
</dbReference>
<dbReference type="GeneTree" id="ENSGT00510000049596"/>
<keyword evidence="6" id="KW-0812">Transmembrane</keyword>
<evidence type="ECO:0000259" key="8">
    <source>
        <dbReference type="PROSITE" id="PS50835"/>
    </source>
</evidence>
<feature type="compositionally biased region" description="Basic and acidic residues" evidence="5">
    <location>
        <begin position="275"/>
        <end position="286"/>
    </location>
</feature>
<reference evidence="9" key="2">
    <citation type="submission" date="2025-09" db="UniProtKB">
        <authorList>
            <consortium name="Ensembl"/>
        </authorList>
    </citation>
    <scope>IDENTIFICATION</scope>
</reference>
<feature type="signal peptide" evidence="7">
    <location>
        <begin position="1"/>
        <end position="23"/>
    </location>
</feature>
<evidence type="ECO:0000313" key="10">
    <source>
        <dbReference type="Proteomes" id="UP000694392"/>
    </source>
</evidence>
<feature type="chain" id="PRO_5034109895" description="Ig-like domain-containing protein" evidence="7">
    <location>
        <begin position="24"/>
        <end position="351"/>
    </location>
</feature>
<feature type="domain" description="Ig-like" evidence="8">
    <location>
        <begin position="1"/>
        <end position="112"/>
    </location>
</feature>
<name>A0A8D0HKE2_SPHPU</name>
<dbReference type="Pfam" id="PF07679">
    <property type="entry name" value="I-set"/>
    <property type="match status" value="1"/>
</dbReference>
<dbReference type="PROSITE" id="PS50835">
    <property type="entry name" value="IG_LIKE"/>
    <property type="match status" value="1"/>
</dbReference>
<feature type="compositionally biased region" description="Basic and acidic residues" evidence="5">
    <location>
        <begin position="328"/>
        <end position="351"/>
    </location>
</feature>
<evidence type="ECO:0000256" key="1">
    <source>
        <dbReference type="ARBA" id="ARBA00004370"/>
    </source>
</evidence>
<sequence length="351" mass="37801">MRGGGLPGLALLCLALGSIQCEASEPIVGVEGEEAIFSPKIAGVAKEITWKKNGHKVAEWDNGTVMFFQSLKDRAELLDSGKLTIHSIAQEDVGTYKSEALVDGQYQEDIITLQVLARPSPPTLNCSVVGDHVLFRCTGDSELESYARYRWERGGKVVDLNTITIPLGEDVGHSETAMCIVSVSKTEVNSSISLSSCFPEDPSNVRRRYVLVVVVVVAVAAAVILTLVYLYKKGHLNTIHSRIFGKRSGAPESTGESPESEKQLLNLGSNSNVDVHLKESKGREQSAAEPIADDMEPDDTGSPPKPKRATVTEDAPVSEPSSAANLPDETKNGELDTPAKLEETSLKEESQ</sequence>
<proteinExistence type="predicted"/>
<evidence type="ECO:0000256" key="2">
    <source>
        <dbReference type="ARBA" id="ARBA00022729"/>
    </source>
</evidence>
<dbReference type="SUPFAM" id="SSF48726">
    <property type="entry name" value="Immunoglobulin"/>
    <property type="match status" value="1"/>
</dbReference>
<dbReference type="PANTHER" id="PTHR12080:SF55">
    <property type="entry name" value="LYMPHOCYTE FUNCTION-ASSOCIATED ANTIGEN 3"/>
    <property type="match status" value="1"/>
</dbReference>
<dbReference type="PANTHER" id="PTHR12080">
    <property type="entry name" value="SIGNALING LYMPHOCYTIC ACTIVATION MOLECULE"/>
    <property type="match status" value="1"/>
</dbReference>
<keyword evidence="10" id="KW-1185">Reference proteome</keyword>
<keyword evidence="6" id="KW-1133">Transmembrane helix</keyword>
<dbReference type="InterPro" id="IPR015631">
    <property type="entry name" value="CD2/SLAM_rcpt"/>
</dbReference>
<evidence type="ECO:0000256" key="7">
    <source>
        <dbReference type="SAM" id="SignalP"/>
    </source>
</evidence>
<dbReference type="InterPro" id="IPR003599">
    <property type="entry name" value="Ig_sub"/>
</dbReference>
<feature type="transmembrane region" description="Helical" evidence="6">
    <location>
        <begin position="209"/>
        <end position="231"/>
    </location>
</feature>
<dbReference type="OMA" id="NNIDERA"/>
<keyword evidence="3 6" id="KW-0472">Membrane</keyword>
<dbReference type="InterPro" id="IPR013783">
    <property type="entry name" value="Ig-like_fold"/>
</dbReference>
<keyword evidence="4" id="KW-0325">Glycoprotein</keyword>
<dbReference type="SMART" id="SM00409">
    <property type="entry name" value="IG"/>
    <property type="match status" value="1"/>
</dbReference>
<comment type="subcellular location">
    <subcellularLocation>
        <location evidence="1">Membrane</location>
    </subcellularLocation>
</comment>
<protein>
    <recommendedName>
        <fullName evidence="8">Ig-like domain-containing protein</fullName>
    </recommendedName>
</protein>
<keyword evidence="2 7" id="KW-0732">Signal</keyword>
<dbReference type="AlphaFoldDB" id="A0A8D0HKE2"/>
<organism evidence="9 10">
    <name type="scientific">Sphenodon punctatus</name>
    <name type="common">Tuatara</name>
    <name type="synonym">Hatteria punctata</name>
    <dbReference type="NCBI Taxonomy" id="8508"/>
    <lineage>
        <taxon>Eukaryota</taxon>
        <taxon>Metazoa</taxon>
        <taxon>Chordata</taxon>
        <taxon>Craniata</taxon>
        <taxon>Vertebrata</taxon>
        <taxon>Euteleostomi</taxon>
        <taxon>Lepidosauria</taxon>
        <taxon>Sphenodontia</taxon>
        <taxon>Sphenodontidae</taxon>
        <taxon>Sphenodon</taxon>
    </lineage>
</organism>
<dbReference type="Gene3D" id="2.60.40.10">
    <property type="entry name" value="Immunoglobulins"/>
    <property type="match status" value="1"/>
</dbReference>
<evidence type="ECO:0000313" key="9">
    <source>
        <dbReference type="Ensembl" id="ENSSPUP00000022175.1"/>
    </source>
</evidence>
<evidence type="ECO:0000256" key="5">
    <source>
        <dbReference type="SAM" id="MobiDB-lite"/>
    </source>
</evidence>
<feature type="region of interest" description="Disordered" evidence="5">
    <location>
        <begin position="246"/>
        <end position="351"/>
    </location>
</feature>
<accession>A0A8D0HKE2</accession>
<dbReference type="InterPro" id="IPR036179">
    <property type="entry name" value="Ig-like_dom_sf"/>
</dbReference>
<evidence type="ECO:0000256" key="6">
    <source>
        <dbReference type="SAM" id="Phobius"/>
    </source>
</evidence>
<dbReference type="Ensembl" id="ENSSPUT00000023631.1">
    <property type="protein sequence ID" value="ENSSPUP00000022175.1"/>
    <property type="gene ID" value="ENSSPUG00000017027.1"/>
</dbReference>